<feature type="transmembrane region" description="Helical" evidence="1">
    <location>
        <begin position="93"/>
        <end position="113"/>
    </location>
</feature>
<keyword evidence="1" id="KW-0812">Transmembrane</keyword>
<protein>
    <submittedName>
        <fullName evidence="2">Uncharacterized protein</fullName>
    </submittedName>
</protein>
<keyword evidence="3" id="KW-1185">Reference proteome</keyword>
<dbReference type="AlphaFoldDB" id="A0A1L9N7D2"/>
<sequence>MKETFQKLFCPFRCFLFLSLSVPAILILFLYLIHFSFLFSFFFFHKYTFWKSRLISGSVSEMIFWVGLNQKRPRISGEGERGGVDPVNSNIPSYYICILPLAYTAVLYGFCIIPQR</sequence>
<keyword evidence="1" id="KW-1133">Transmembrane helix</keyword>
<gene>
    <name evidence="2" type="ORF">ASPTUDRAFT_562565</name>
</gene>
<keyword evidence="1" id="KW-0472">Membrane</keyword>
<name>A0A1L9N7D2_ASPTC</name>
<reference evidence="3" key="1">
    <citation type="journal article" date="2017" name="Genome Biol.">
        <title>Comparative genomics reveals high biological diversity and specific adaptations in the industrially and medically important fungal genus Aspergillus.</title>
        <authorList>
            <person name="de Vries R.P."/>
            <person name="Riley R."/>
            <person name="Wiebenga A."/>
            <person name="Aguilar-Osorio G."/>
            <person name="Amillis S."/>
            <person name="Uchima C.A."/>
            <person name="Anderluh G."/>
            <person name="Asadollahi M."/>
            <person name="Askin M."/>
            <person name="Barry K."/>
            <person name="Battaglia E."/>
            <person name="Bayram O."/>
            <person name="Benocci T."/>
            <person name="Braus-Stromeyer S.A."/>
            <person name="Caldana C."/>
            <person name="Canovas D."/>
            <person name="Cerqueira G.C."/>
            <person name="Chen F."/>
            <person name="Chen W."/>
            <person name="Choi C."/>
            <person name="Clum A."/>
            <person name="Dos Santos R.A."/>
            <person name="Damasio A.R."/>
            <person name="Diallinas G."/>
            <person name="Emri T."/>
            <person name="Fekete E."/>
            <person name="Flipphi M."/>
            <person name="Freyberg S."/>
            <person name="Gallo A."/>
            <person name="Gournas C."/>
            <person name="Habgood R."/>
            <person name="Hainaut M."/>
            <person name="Harispe M.L."/>
            <person name="Henrissat B."/>
            <person name="Hilden K.S."/>
            <person name="Hope R."/>
            <person name="Hossain A."/>
            <person name="Karabika E."/>
            <person name="Karaffa L."/>
            <person name="Karanyi Z."/>
            <person name="Krasevec N."/>
            <person name="Kuo A."/>
            <person name="Kusch H."/>
            <person name="LaButti K."/>
            <person name="Lagendijk E.L."/>
            <person name="Lapidus A."/>
            <person name="Levasseur A."/>
            <person name="Lindquist E."/>
            <person name="Lipzen A."/>
            <person name="Logrieco A.F."/>
            <person name="MacCabe A."/>
            <person name="Maekelae M.R."/>
            <person name="Malavazi I."/>
            <person name="Melin P."/>
            <person name="Meyer V."/>
            <person name="Mielnichuk N."/>
            <person name="Miskei M."/>
            <person name="Molnar A.P."/>
            <person name="Mule G."/>
            <person name="Ngan C.Y."/>
            <person name="Orejas M."/>
            <person name="Orosz E."/>
            <person name="Ouedraogo J.P."/>
            <person name="Overkamp K.M."/>
            <person name="Park H.-S."/>
            <person name="Perrone G."/>
            <person name="Piumi F."/>
            <person name="Punt P.J."/>
            <person name="Ram A.F."/>
            <person name="Ramon A."/>
            <person name="Rauscher S."/>
            <person name="Record E."/>
            <person name="Riano-Pachon D.M."/>
            <person name="Robert V."/>
            <person name="Roehrig J."/>
            <person name="Ruller R."/>
            <person name="Salamov A."/>
            <person name="Salih N.S."/>
            <person name="Samson R.A."/>
            <person name="Sandor E."/>
            <person name="Sanguinetti M."/>
            <person name="Schuetze T."/>
            <person name="Sepcic K."/>
            <person name="Shelest E."/>
            <person name="Sherlock G."/>
            <person name="Sophianopoulou V."/>
            <person name="Squina F.M."/>
            <person name="Sun H."/>
            <person name="Susca A."/>
            <person name="Todd R.B."/>
            <person name="Tsang A."/>
            <person name="Unkles S.E."/>
            <person name="van de Wiele N."/>
            <person name="van Rossen-Uffink D."/>
            <person name="Oliveira J.V."/>
            <person name="Vesth T.C."/>
            <person name="Visser J."/>
            <person name="Yu J.-H."/>
            <person name="Zhou M."/>
            <person name="Andersen M.R."/>
            <person name="Archer D.B."/>
            <person name="Baker S.E."/>
            <person name="Benoit I."/>
            <person name="Brakhage A.A."/>
            <person name="Braus G.H."/>
            <person name="Fischer R."/>
            <person name="Frisvad J.C."/>
            <person name="Goldman G.H."/>
            <person name="Houbraken J."/>
            <person name="Oakley B."/>
            <person name="Pocsi I."/>
            <person name="Scazzocchio C."/>
            <person name="Seiboth B."/>
            <person name="vanKuyk P.A."/>
            <person name="Wortman J."/>
            <person name="Dyer P.S."/>
            <person name="Grigoriev I.V."/>
        </authorList>
    </citation>
    <scope>NUCLEOTIDE SEQUENCE [LARGE SCALE GENOMIC DNA]</scope>
    <source>
        <strain evidence="3">CBS 134.48</strain>
    </source>
</reference>
<dbReference type="Proteomes" id="UP000184304">
    <property type="component" value="Unassembled WGS sequence"/>
</dbReference>
<evidence type="ECO:0000313" key="2">
    <source>
        <dbReference type="EMBL" id="OJI85218.1"/>
    </source>
</evidence>
<organism evidence="2 3">
    <name type="scientific">Aspergillus tubingensis (strain CBS 134.48)</name>
    <dbReference type="NCBI Taxonomy" id="767770"/>
    <lineage>
        <taxon>Eukaryota</taxon>
        <taxon>Fungi</taxon>
        <taxon>Dikarya</taxon>
        <taxon>Ascomycota</taxon>
        <taxon>Pezizomycotina</taxon>
        <taxon>Eurotiomycetes</taxon>
        <taxon>Eurotiomycetidae</taxon>
        <taxon>Eurotiales</taxon>
        <taxon>Aspergillaceae</taxon>
        <taxon>Aspergillus</taxon>
        <taxon>Aspergillus subgen. Circumdati</taxon>
    </lineage>
</organism>
<feature type="transmembrane region" description="Helical" evidence="1">
    <location>
        <begin position="12"/>
        <end position="44"/>
    </location>
</feature>
<proteinExistence type="predicted"/>
<accession>A0A1L9N7D2</accession>
<evidence type="ECO:0000313" key="3">
    <source>
        <dbReference type="Proteomes" id="UP000184304"/>
    </source>
</evidence>
<dbReference type="VEuPathDB" id="FungiDB:ASPTUDRAFT_562565"/>
<evidence type="ECO:0000256" key="1">
    <source>
        <dbReference type="SAM" id="Phobius"/>
    </source>
</evidence>
<dbReference type="EMBL" id="KV878198">
    <property type="protein sequence ID" value="OJI85218.1"/>
    <property type="molecule type" value="Genomic_DNA"/>
</dbReference>